<dbReference type="NCBIfam" id="NF010697">
    <property type="entry name" value="PRK14097.1"/>
    <property type="match status" value="1"/>
</dbReference>
<dbReference type="PANTHER" id="PTHR11469:SF1">
    <property type="entry name" value="GLUCOSE-6-PHOSPHATE ISOMERASE"/>
    <property type="match status" value="1"/>
</dbReference>
<reference evidence="10" key="1">
    <citation type="journal article" date="2019" name="Int. J. Syst. Evol. Microbiol.">
        <title>The Global Catalogue of Microorganisms (GCM) 10K type strain sequencing project: providing services to taxonomists for standard genome sequencing and annotation.</title>
        <authorList>
            <consortium name="The Broad Institute Genomics Platform"/>
            <consortium name="The Broad Institute Genome Sequencing Center for Infectious Disease"/>
            <person name="Wu L."/>
            <person name="Ma J."/>
        </authorList>
    </citation>
    <scope>NUCLEOTIDE SEQUENCE [LARGE SCALE GENOMIC DNA]</scope>
    <source>
        <strain evidence="10">CGMCC 1.12151</strain>
    </source>
</reference>
<dbReference type="PANTHER" id="PTHR11469">
    <property type="entry name" value="GLUCOSE-6-PHOSPHATE ISOMERASE"/>
    <property type="match status" value="1"/>
</dbReference>
<gene>
    <name evidence="7" type="primary">pgi</name>
    <name evidence="9" type="ORF">ACFO5U_16220</name>
</gene>
<dbReference type="InterPro" id="IPR035482">
    <property type="entry name" value="SIS_PGI_2"/>
</dbReference>
<keyword evidence="10" id="KW-1185">Reference proteome</keyword>
<comment type="caution">
    <text evidence="9">The sequence shown here is derived from an EMBL/GenBank/DDBJ whole genome shotgun (WGS) entry which is preliminary data.</text>
</comment>
<evidence type="ECO:0000256" key="8">
    <source>
        <dbReference type="RuleBase" id="RU000612"/>
    </source>
</evidence>
<evidence type="ECO:0000256" key="5">
    <source>
        <dbReference type="ARBA" id="ARBA00023235"/>
    </source>
</evidence>
<dbReference type="Gene3D" id="3.40.50.10490">
    <property type="entry name" value="Glucose-6-phosphate isomerase like protein, domain 1"/>
    <property type="match status" value="2"/>
</dbReference>
<dbReference type="HAMAP" id="MF_00473">
    <property type="entry name" value="G6P_isomerase"/>
    <property type="match status" value="1"/>
</dbReference>
<dbReference type="PROSITE" id="PS00174">
    <property type="entry name" value="P_GLUCOSE_ISOMERASE_2"/>
    <property type="match status" value="1"/>
</dbReference>
<comment type="subcellular location">
    <subcellularLocation>
        <location evidence="7">Cytoplasm</location>
    </subcellularLocation>
</comment>
<dbReference type="EC" id="5.3.1.9" evidence="7"/>
<feature type="active site" evidence="7">
    <location>
        <position position="413"/>
    </location>
</feature>
<organism evidence="9 10">
    <name type="scientific">Planococcus dechangensis</name>
    <dbReference type="NCBI Taxonomy" id="1176255"/>
    <lineage>
        <taxon>Bacteria</taxon>
        <taxon>Bacillati</taxon>
        <taxon>Bacillota</taxon>
        <taxon>Bacilli</taxon>
        <taxon>Bacillales</taxon>
        <taxon>Caryophanaceae</taxon>
        <taxon>Planococcus</taxon>
    </lineage>
</organism>
<dbReference type="CDD" id="cd05015">
    <property type="entry name" value="SIS_PGI_1"/>
    <property type="match status" value="1"/>
</dbReference>
<keyword evidence="4 7" id="KW-0324">Glycolysis</keyword>
<dbReference type="EMBL" id="JBHSGL010000015">
    <property type="protein sequence ID" value="MFC4714399.1"/>
    <property type="molecule type" value="Genomic_DNA"/>
</dbReference>
<evidence type="ECO:0000313" key="10">
    <source>
        <dbReference type="Proteomes" id="UP001595932"/>
    </source>
</evidence>
<dbReference type="InterPro" id="IPR001672">
    <property type="entry name" value="G6P_Isomerase"/>
</dbReference>
<dbReference type="Proteomes" id="UP001595932">
    <property type="component" value="Unassembled WGS sequence"/>
</dbReference>
<dbReference type="RefSeq" id="WP_377280116.1">
    <property type="nucleotide sequence ID" value="NZ_JBHSGL010000015.1"/>
</dbReference>
<accession>A0ABV9MH77</accession>
<feature type="active site" description="Proton donor" evidence="7">
    <location>
        <position position="278"/>
    </location>
</feature>
<sequence>MINLTYSEAIESVMDANMKTRLQKIQDDLYTKQGAGSDFLGWLDWPSSVSDDFITKIEETAKRIRKQADVLVVIGIGGSYLGAKAVLSSLEPYFPQEDKLEVLFAGHQVSGEYLKQLLAYLDGKDVVVNIISKSGKTTEPAIAFRFLSDYMEQRYGAGAAERIIVTTDAEKGALRQLAETKGYERFVVPDDVGGRYSVFTAVGLLPIAAAGHSIRQLLEGAKQAEAVYKDAGIESNTAIQYAAIRHQLYVQGYTTEVSAIFEPKLSFVQEWWKQLFGESEGKEGKGTFPASVVFTTDLHSMGQYIQDGKRNLFETFLLVNEANEDLEIFETPEDGDELNYIAGLSLQEFNHIAHKGTANAHLSGGVPQLSLTIERLDEHEIGHLLYFYMLSCAYSAYLLGINPFDQPGVEEYKNNIFKLLKKPGFE</sequence>
<evidence type="ECO:0000256" key="4">
    <source>
        <dbReference type="ARBA" id="ARBA00023152"/>
    </source>
</evidence>
<dbReference type="SUPFAM" id="SSF53697">
    <property type="entry name" value="SIS domain"/>
    <property type="match status" value="1"/>
</dbReference>
<evidence type="ECO:0000256" key="6">
    <source>
        <dbReference type="ARBA" id="ARBA00029321"/>
    </source>
</evidence>
<evidence type="ECO:0000256" key="2">
    <source>
        <dbReference type="ARBA" id="ARBA00006604"/>
    </source>
</evidence>
<dbReference type="PRINTS" id="PR00662">
    <property type="entry name" value="G6PISOMERASE"/>
</dbReference>
<comment type="pathway">
    <text evidence="1 7 8">Carbohydrate degradation; glycolysis; D-glyceraldehyde 3-phosphate and glycerone phosphate from D-glucose: step 2/4.</text>
</comment>
<comment type="caution">
    <text evidence="7">Lacks conserved residue(s) required for the propagation of feature annotation.</text>
</comment>
<comment type="catalytic activity">
    <reaction evidence="6 7 8">
        <text>alpha-D-glucose 6-phosphate = beta-D-fructose 6-phosphate</text>
        <dbReference type="Rhea" id="RHEA:11816"/>
        <dbReference type="ChEBI" id="CHEBI:57634"/>
        <dbReference type="ChEBI" id="CHEBI:58225"/>
        <dbReference type="EC" id="5.3.1.9"/>
    </reaction>
</comment>
<comment type="similarity">
    <text evidence="2 7 8">Belongs to the GPI family.</text>
</comment>
<evidence type="ECO:0000256" key="3">
    <source>
        <dbReference type="ARBA" id="ARBA00022432"/>
    </source>
</evidence>
<dbReference type="CDD" id="cd05016">
    <property type="entry name" value="SIS_PGI_2"/>
    <property type="match status" value="1"/>
</dbReference>
<comment type="pathway">
    <text evidence="7">Carbohydrate biosynthesis; gluconeogenesis.</text>
</comment>
<dbReference type="InterPro" id="IPR035476">
    <property type="entry name" value="SIS_PGI_1"/>
</dbReference>
<evidence type="ECO:0000313" key="9">
    <source>
        <dbReference type="EMBL" id="MFC4714399.1"/>
    </source>
</evidence>
<dbReference type="PROSITE" id="PS51463">
    <property type="entry name" value="P_GLUCOSE_ISOMERASE_3"/>
    <property type="match status" value="1"/>
</dbReference>
<keyword evidence="5 7" id="KW-0413">Isomerase</keyword>
<name>A0ABV9MH77_9BACL</name>
<dbReference type="Pfam" id="PF00342">
    <property type="entry name" value="PGI"/>
    <property type="match status" value="1"/>
</dbReference>
<dbReference type="InterPro" id="IPR018189">
    <property type="entry name" value="Phosphoglucose_isomerase_CS"/>
</dbReference>
<proteinExistence type="inferred from homology"/>
<dbReference type="InterPro" id="IPR046348">
    <property type="entry name" value="SIS_dom_sf"/>
</dbReference>
<keyword evidence="3 7" id="KW-0312">Gluconeogenesis</keyword>
<keyword evidence="7" id="KW-0963">Cytoplasm</keyword>
<dbReference type="GO" id="GO:0004347">
    <property type="term" value="F:glucose-6-phosphate isomerase activity"/>
    <property type="evidence" value="ECO:0007669"/>
    <property type="project" value="UniProtKB-EC"/>
</dbReference>
<dbReference type="PROSITE" id="PS00765">
    <property type="entry name" value="P_GLUCOSE_ISOMERASE_1"/>
    <property type="match status" value="1"/>
</dbReference>
<comment type="function">
    <text evidence="7">Catalyzes the reversible isomerization of glucose-6-phosphate to fructose-6-phosphate.</text>
</comment>
<evidence type="ECO:0000256" key="1">
    <source>
        <dbReference type="ARBA" id="ARBA00004926"/>
    </source>
</evidence>
<protein>
    <recommendedName>
        <fullName evidence="7">Glucose-6-phosphate isomerase</fullName>
        <shortName evidence="7">GPI</shortName>
        <ecNumber evidence="7">5.3.1.9</ecNumber>
    </recommendedName>
    <alternativeName>
        <fullName evidence="7">Phosphoglucose isomerase</fullName>
        <shortName evidence="7">PGI</shortName>
    </alternativeName>
    <alternativeName>
        <fullName evidence="7">Phosphohexose isomerase</fullName>
        <shortName evidence="7">PHI</shortName>
    </alternativeName>
</protein>
<evidence type="ECO:0000256" key="7">
    <source>
        <dbReference type="HAMAP-Rule" id="MF_00473"/>
    </source>
</evidence>